<keyword evidence="2" id="KW-1185">Reference proteome</keyword>
<dbReference type="InterPro" id="IPR046934">
    <property type="entry name" value="PIR2-like"/>
</dbReference>
<evidence type="ECO:0000313" key="2">
    <source>
        <dbReference type="Proteomes" id="UP001237642"/>
    </source>
</evidence>
<name>A0AAD8M0D8_9APIA</name>
<comment type="caution">
    <text evidence="1">The sequence shown here is derived from an EMBL/GenBank/DDBJ whole genome shotgun (WGS) entry which is preliminary data.</text>
</comment>
<evidence type="ECO:0000313" key="1">
    <source>
        <dbReference type="EMBL" id="KAK1357180.1"/>
    </source>
</evidence>
<dbReference type="EMBL" id="JAUIZM010000011">
    <property type="protein sequence ID" value="KAK1357180.1"/>
    <property type="molecule type" value="Genomic_DNA"/>
</dbReference>
<sequence length="151" mass="16511">MKRLSEIENALRKASGQMDRANVVVRRLETGNADIRAEMEASKLSASESVLKFNLTESGLLCVFPWLTMAFSANLGGWIADTLVSRGFSVTSVRKSEDTSHEPLGHSNKYGADIARGVGELHAAGVVWGRYCSWTVPCSLRTTLLQRHGSQ</sequence>
<dbReference type="AlphaFoldDB" id="A0AAD8M0D8"/>
<proteinExistence type="predicted"/>
<dbReference type="PANTHER" id="PTHR46405">
    <property type="entry name" value="OS05G0141500 PROTEIN"/>
    <property type="match status" value="1"/>
</dbReference>
<protein>
    <submittedName>
        <fullName evidence="1">Uncharacterized protein</fullName>
    </submittedName>
</protein>
<accession>A0AAD8M0D8</accession>
<reference evidence="1" key="1">
    <citation type="submission" date="2023-02" db="EMBL/GenBank/DDBJ databases">
        <title>Genome of toxic invasive species Heracleum sosnowskyi carries increased number of genes despite the absence of recent whole-genome duplications.</title>
        <authorList>
            <person name="Schelkunov M."/>
            <person name="Shtratnikova V."/>
            <person name="Makarenko M."/>
            <person name="Klepikova A."/>
            <person name="Omelchenko D."/>
            <person name="Novikova G."/>
            <person name="Obukhova E."/>
            <person name="Bogdanov V."/>
            <person name="Penin A."/>
            <person name="Logacheva M."/>
        </authorList>
    </citation>
    <scope>NUCLEOTIDE SEQUENCE</scope>
    <source>
        <strain evidence="1">Hsosn_3</strain>
        <tissue evidence="1">Leaf</tissue>
    </source>
</reference>
<dbReference type="Proteomes" id="UP001237642">
    <property type="component" value="Unassembled WGS sequence"/>
</dbReference>
<reference evidence="1" key="2">
    <citation type="submission" date="2023-05" db="EMBL/GenBank/DDBJ databases">
        <authorList>
            <person name="Schelkunov M.I."/>
        </authorList>
    </citation>
    <scope>NUCLEOTIDE SEQUENCE</scope>
    <source>
        <strain evidence="1">Hsosn_3</strain>
        <tissue evidence="1">Leaf</tissue>
    </source>
</reference>
<organism evidence="1 2">
    <name type="scientific">Heracleum sosnowskyi</name>
    <dbReference type="NCBI Taxonomy" id="360622"/>
    <lineage>
        <taxon>Eukaryota</taxon>
        <taxon>Viridiplantae</taxon>
        <taxon>Streptophyta</taxon>
        <taxon>Embryophyta</taxon>
        <taxon>Tracheophyta</taxon>
        <taxon>Spermatophyta</taxon>
        <taxon>Magnoliopsida</taxon>
        <taxon>eudicotyledons</taxon>
        <taxon>Gunneridae</taxon>
        <taxon>Pentapetalae</taxon>
        <taxon>asterids</taxon>
        <taxon>campanulids</taxon>
        <taxon>Apiales</taxon>
        <taxon>Apiaceae</taxon>
        <taxon>Apioideae</taxon>
        <taxon>apioid superclade</taxon>
        <taxon>Tordylieae</taxon>
        <taxon>Tordyliinae</taxon>
        <taxon>Heracleum</taxon>
    </lineage>
</organism>
<gene>
    <name evidence="1" type="ORF">POM88_050436</name>
</gene>
<dbReference type="PANTHER" id="PTHR46405:SF3">
    <property type="entry name" value="RING_U-BOX SUPERFAMILY PROTEIN"/>
    <property type="match status" value="1"/>
</dbReference>